<comment type="subcellular location">
    <subcellularLocation>
        <location evidence="1">Membrane</location>
        <topology evidence="1">Multi-pass membrane protein</topology>
    </subcellularLocation>
</comment>
<evidence type="ECO:0000256" key="2">
    <source>
        <dbReference type="ARBA" id="ARBA00008873"/>
    </source>
</evidence>
<name>A0A0L8FII1_OCTBM</name>
<feature type="transmembrane region" description="Helical" evidence="7">
    <location>
        <begin position="39"/>
        <end position="60"/>
    </location>
</feature>
<dbReference type="EMBL" id="KQ430889">
    <property type="protein sequence ID" value="KOF63538.1"/>
    <property type="molecule type" value="Genomic_DNA"/>
</dbReference>
<proteinExistence type="inferred from homology"/>
<feature type="non-terminal residue" evidence="9">
    <location>
        <position position="196"/>
    </location>
</feature>
<organism evidence="9">
    <name type="scientific">Octopus bimaculoides</name>
    <name type="common">California two-spotted octopus</name>
    <dbReference type="NCBI Taxonomy" id="37653"/>
    <lineage>
        <taxon>Eukaryota</taxon>
        <taxon>Metazoa</taxon>
        <taxon>Spiralia</taxon>
        <taxon>Lophotrochozoa</taxon>
        <taxon>Mollusca</taxon>
        <taxon>Cephalopoda</taxon>
        <taxon>Coleoidea</taxon>
        <taxon>Octopodiformes</taxon>
        <taxon>Octopoda</taxon>
        <taxon>Incirrata</taxon>
        <taxon>Octopodidae</taxon>
        <taxon>Octopus</taxon>
    </lineage>
</organism>
<evidence type="ECO:0000259" key="8">
    <source>
        <dbReference type="Pfam" id="PF01545"/>
    </source>
</evidence>
<dbReference type="PANTHER" id="PTHR45820">
    <property type="entry name" value="FI23527P1"/>
    <property type="match status" value="1"/>
</dbReference>
<dbReference type="Gene3D" id="1.20.1510.10">
    <property type="entry name" value="Cation efflux protein transmembrane domain"/>
    <property type="match status" value="2"/>
</dbReference>
<dbReference type="EMBL" id="KQ430889">
    <property type="protein sequence ID" value="KOF63537.1"/>
    <property type="molecule type" value="Genomic_DNA"/>
</dbReference>
<dbReference type="InterPro" id="IPR058533">
    <property type="entry name" value="Cation_efflux_TM"/>
</dbReference>
<reference evidence="9" key="1">
    <citation type="submission" date="2015-07" db="EMBL/GenBank/DDBJ databases">
        <title>MeaNS - Measles Nucleotide Surveillance Program.</title>
        <authorList>
            <person name="Tran T."/>
            <person name="Druce J."/>
        </authorList>
    </citation>
    <scope>NUCLEOTIDE SEQUENCE</scope>
    <source>
        <strain evidence="9">UCB-OBI-ISO-001</strain>
        <tissue evidence="9">Gonad</tissue>
    </source>
</reference>
<sequence length="196" mass="21522">MDKKKYSGKTCRLLSMLSMTSAFFLVEIIVGYFTNSMALVADAFHMLSDVVALFIGFASVRVTHSHGSSHGDKSENVALVENKIGGNSDDVVISHTEEATEEVPVKIQSSSQLNMRGVFLHVLGDALGSVIVIISALIIWFAEGDWRFYVDPAMSIAMVLLILSTTIPLLRESGLILLQTVPTHIQVKDIKEKLER</sequence>
<keyword evidence="4" id="KW-0862">Zinc</keyword>
<keyword evidence="6 7" id="KW-0472">Membrane</keyword>
<dbReference type="SUPFAM" id="SSF161111">
    <property type="entry name" value="Cation efflux protein transmembrane domain-like"/>
    <property type="match status" value="2"/>
</dbReference>
<evidence type="ECO:0000256" key="3">
    <source>
        <dbReference type="ARBA" id="ARBA00022692"/>
    </source>
</evidence>
<dbReference type="PANTHER" id="PTHR45820:SF4">
    <property type="entry name" value="ZINC TRANSPORTER 63C, ISOFORM F"/>
    <property type="match status" value="1"/>
</dbReference>
<feature type="transmembrane region" description="Helical" evidence="7">
    <location>
        <begin position="12"/>
        <end position="33"/>
    </location>
</feature>
<feature type="domain" description="Cation efflux protein transmembrane" evidence="8">
    <location>
        <begin position="15"/>
        <end position="66"/>
    </location>
</feature>
<dbReference type="GO" id="GO:0016020">
    <property type="term" value="C:membrane"/>
    <property type="evidence" value="ECO:0007669"/>
    <property type="project" value="UniProtKB-SubCell"/>
</dbReference>
<keyword evidence="3 7" id="KW-0812">Transmembrane</keyword>
<dbReference type="GO" id="GO:0006882">
    <property type="term" value="P:intracellular zinc ion homeostasis"/>
    <property type="evidence" value="ECO:0007669"/>
    <property type="project" value="TreeGrafter"/>
</dbReference>
<evidence type="ECO:0000313" key="9">
    <source>
        <dbReference type="EMBL" id="KOF63537.1"/>
    </source>
</evidence>
<evidence type="ECO:0000256" key="5">
    <source>
        <dbReference type="ARBA" id="ARBA00022989"/>
    </source>
</evidence>
<evidence type="ECO:0000256" key="6">
    <source>
        <dbReference type="ARBA" id="ARBA00023136"/>
    </source>
</evidence>
<dbReference type="InterPro" id="IPR027469">
    <property type="entry name" value="Cation_efflux_TMD_sf"/>
</dbReference>
<protein>
    <recommendedName>
        <fullName evidence="8">Cation efflux protein transmembrane domain-containing protein</fullName>
    </recommendedName>
</protein>
<accession>A0A0L8FII1</accession>
<dbReference type="AlphaFoldDB" id="A0A0L8FII1"/>
<keyword evidence="5 7" id="KW-1133">Transmembrane helix</keyword>
<feature type="transmembrane region" description="Helical" evidence="7">
    <location>
        <begin position="148"/>
        <end position="170"/>
    </location>
</feature>
<feature type="transmembrane region" description="Helical" evidence="7">
    <location>
        <begin position="118"/>
        <end position="142"/>
    </location>
</feature>
<evidence type="ECO:0000256" key="7">
    <source>
        <dbReference type="SAM" id="Phobius"/>
    </source>
</evidence>
<feature type="domain" description="Cation efflux protein transmembrane" evidence="8">
    <location>
        <begin position="109"/>
        <end position="178"/>
    </location>
</feature>
<dbReference type="Pfam" id="PF01545">
    <property type="entry name" value="Cation_efflux"/>
    <property type="match status" value="2"/>
</dbReference>
<dbReference type="GO" id="GO:0010312">
    <property type="term" value="P:detoxification of zinc ion"/>
    <property type="evidence" value="ECO:0007669"/>
    <property type="project" value="TreeGrafter"/>
</dbReference>
<dbReference type="GO" id="GO:0005385">
    <property type="term" value="F:zinc ion transmembrane transporter activity"/>
    <property type="evidence" value="ECO:0007669"/>
    <property type="project" value="TreeGrafter"/>
</dbReference>
<comment type="similarity">
    <text evidence="2">Belongs to the cation diffusion facilitator (CDF) transporter (TC 2.A.4) family. SLC30A subfamily.</text>
</comment>
<evidence type="ECO:0000256" key="4">
    <source>
        <dbReference type="ARBA" id="ARBA00022833"/>
    </source>
</evidence>
<dbReference type="STRING" id="37653.A0A0L8FII1"/>
<evidence type="ECO:0000256" key="1">
    <source>
        <dbReference type="ARBA" id="ARBA00004141"/>
    </source>
</evidence>
<gene>
    <name evidence="9" type="ORF">OCBIM_22018825mg</name>
</gene>